<evidence type="ECO:0000313" key="3">
    <source>
        <dbReference type="WBParaSite" id="ACRNAN_scaffold14756.g17660.t1"/>
    </source>
</evidence>
<organism evidence="2 3">
    <name type="scientific">Acrobeloides nanus</name>
    <dbReference type="NCBI Taxonomy" id="290746"/>
    <lineage>
        <taxon>Eukaryota</taxon>
        <taxon>Metazoa</taxon>
        <taxon>Ecdysozoa</taxon>
        <taxon>Nematoda</taxon>
        <taxon>Chromadorea</taxon>
        <taxon>Rhabditida</taxon>
        <taxon>Tylenchina</taxon>
        <taxon>Cephalobomorpha</taxon>
        <taxon>Cephaloboidea</taxon>
        <taxon>Cephalobidae</taxon>
        <taxon>Acrobeloides</taxon>
    </lineage>
</organism>
<sequence length="149" mass="16075">MNHYIQDKWSFGYLSGSNIEWTSFEFSKLQEILLNSVKSSPFLEKMIKIFVIGVAVAYMSIFFDPGTCYDTAVNCYLYSTVCNSTLYQTLLNSTCACTCGFCNTTTTTTNACTGLAAGANIGPCVNNACATGATCNTTTQLCICLTAGR</sequence>
<reference evidence="3" key="1">
    <citation type="submission" date="2022-11" db="UniProtKB">
        <authorList>
            <consortium name="WormBaseParasite"/>
        </authorList>
    </citation>
    <scope>IDENTIFICATION</scope>
</reference>
<proteinExistence type="predicted"/>
<dbReference type="Pfam" id="PF01549">
    <property type="entry name" value="ShK"/>
    <property type="match status" value="1"/>
</dbReference>
<dbReference type="Proteomes" id="UP000887540">
    <property type="component" value="Unplaced"/>
</dbReference>
<accession>A0A914CUE1</accession>
<evidence type="ECO:0000313" key="2">
    <source>
        <dbReference type="Proteomes" id="UP000887540"/>
    </source>
</evidence>
<dbReference type="AlphaFoldDB" id="A0A914CUE1"/>
<name>A0A914CUE1_9BILA</name>
<dbReference type="InterPro" id="IPR003582">
    <property type="entry name" value="ShKT_dom"/>
</dbReference>
<dbReference type="SMART" id="SM00254">
    <property type="entry name" value="ShKT"/>
    <property type="match status" value="1"/>
</dbReference>
<dbReference type="WBParaSite" id="ACRNAN_scaffold14756.g17660.t1">
    <property type="protein sequence ID" value="ACRNAN_scaffold14756.g17660.t1"/>
    <property type="gene ID" value="ACRNAN_scaffold14756.g17660"/>
</dbReference>
<keyword evidence="2" id="KW-1185">Reference proteome</keyword>
<evidence type="ECO:0000259" key="1">
    <source>
        <dbReference type="SMART" id="SM00254"/>
    </source>
</evidence>
<protein>
    <submittedName>
        <fullName evidence="3">ShKT domain-containing protein</fullName>
    </submittedName>
</protein>
<feature type="domain" description="ShKT" evidence="1">
    <location>
        <begin position="67"/>
        <end position="103"/>
    </location>
</feature>